<accession>A0A1C6SJZ0</accession>
<organism evidence="1 2">
    <name type="scientific">Micromonospora rhizosphaerae</name>
    <dbReference type="NCBI Taxonomy" id="568872"/>
    <lineage>
        <taxon>Bacteria</taxon>
        <taxon>Bacillati</taxon>
        <taxon>Actinomycetota</taxon>
        <taxon>Actinomycetes</taxon>
        <taxon>Micromonosporales</taxon>
        <taxon>Micromonosporaceae</taxon>
        <taxon>Micromonospora</taxon>
    </lineage>
</organism>
<dbReference type="EMBL" id="FMHV01000002">
    <property type="protein sequence ID" value="SCL29702.1"/>
    <property type="molecule type" value="Genomic_DNA"/>
</dbReference>
<dbReference type="PANTHER" id="PTHR38479">
    <property type="entry name" value="LMO0824 PROTEIN"/>
    <property type="match status" value="1"/>
</dbReference>
<evidence type="ECO:0000313" key="1">
    <source>
        <dbReference type="EMBL" id="SCL29702.1"/>
    </source>
</evidence>
<sequence>MTDVLSQRGLNRATLARQYLLERVPTRAIDVIEHLGGMQSQAPLAPYVGLWTRLADFAPDELSALTEERQVVRLHLMRNTVHLVSARDCLNWRALFYPLHAAEFRAHFRRGTEGVDRDTLLSQARRLLEEQPRTRSELGKLLAERWPDADPSALAYAATHHLGLCQVPPRGIWGRNGPARWAAVESWLGAPLRSVPVDALVLRYLGAFGPASVADIQLWSGLTRLGEVVERLPLRTFRGEAGQALYDLPDAPRPAEDTPAPPRFLPEYDNLLLSHKDRTRVILDNRSVPLPPGNGATDGTFLVDGMWQGTWQIRDQALRLQPFTKLRRADRDALLTEAAQLCAFVAPRATYDIVLDKP</sequence>
<name>A0A1C6SJZ0_9ACTN</name>
<dbReference type="PANTHER" id="PTHR38479:SF2">
    <property type="entry name" value="WINGED HELIX DNA-BINDING DOMAIN-CONTAINING PROTEIN"/>
    <property type="match status" value="1"/>
</dbReference>
<dbReference type="InterPro" id="IPR009351">
    <property type="entry name" value="AlkZ-like"/>
</dbReference>
<dbReference type="OrthoDB" id="9148135at2"/>
<dbReference type="RefSeq" id="WP_091343081.1">
    <property type="nucleotide sequence ID" value="NZ_FMHV01000002.1"/>
</dbReference>
<reference evidence="2" key="1">
    <citation type="submission" date="2016-06" db="EMBL/GenBank/DDBJ databases">
        <authorList>
            <person name="Varghese N."/>
            <person name="Submissions Spin"/>
        </authorList>
    </citation>
    <scope>NUCLEOTIDE SEQUENCE [LARGE SCALE GENOMIC DNA]</scope>
    <source>
        <strain evidence="2">DSM 45431</strain>
    </source>
</reference>
<dbReference type="AlphaFoldDB" id="A0A1C6SJZ0"/>
<gene>
    <name evidence="1" type="ORF">GA0070624_3934</name>
</gene>
<dbReference type="Proteomes" id="UP000199413">
    <property type="component" value="Unassembled WGS sequence"/>
</dbReference>
<keyword evidence="2" id="KW-1185">Reference proteome</keyword>
<dbReference type="Pfam" id="PF06224">
    <property type="entry name" value="AlkZ-like"/>
    <property type="match status" value="1"/>
</dbReference>
<protein>
    <submittedName>
        <fullName evidence="1">Winged helix DNA-binding domain-containing protein</fullName>
    </submittedName>
</protein>
<keyword evidence="1" id="KW-0238">DNA-binding</keyword>
<dbReference type="STRING" id="568872.GA0070624_3934"/>
<proteinExistence type="predicted"/>
<dbReference type="GO" id="GO:0003677">
    <property type="term" value="F:DNA binding"/>
    <property type="evidence" value="ECO:0007669"/>
    <property type="project" value="UniProtKB-KW"/>
</dbReference>
<evidence type="ECO:0000313" key="2">
    <source>
        <dbReference type="Proteomes" id="UP000199413"/>
    </source>
</evidence>